<evidence type="ECO:0000313" key="2">
    <source>
        <dbReference type="EMBL" id="CYU93089.1"/>
    </source>
</evidence>
<feature type="region of interest" description="Disordered" evidence="1">
    <location>
        <begin position="1"/>
        <end position="52"/>
    </location>
</feature>
<sequence>MSKYNTHPATSMGNWKMKNVRNSKEKNRLLITDDQEQRRLANKLRKKRGKRK</sequence>
<reference evidence="2 3" key="1">
    <citation type="submission" date="2016-02" db="EMBL/GenBank/DDBJ databases">
        <authorList>
            <consortium name="Pathogen Informatics"/>
        </authorList>
    </citation>
    <scope>NUCLEOTIDE SEQUENCE [LARGE SCALE GENOMIC DNA]</scope>
    <source>
        <strain evidence="2 3">LSS44</strain>
    </source>
</reference>
<dbReference type="Proteomes" id="UP000072083">
    <property type="component" value="Unassembled WGS sequence"/>
</dbReference>
<dbReference type="RefSeq" id="WP_153600784.1">
    <property type="nucleotide sequence ID" value="NZ_CEGW01000045.1"/>
</dbReference>
<proteinExistence type="predicted"/>
<feature type="compositionally biased region" description="Basic residues" evidence="1">
    <location>
        <begin position="40"/>
        <end position="52"/>
    </location>
</feature>
<name>A0A0Z8W9M6_STRSU</name>
<protein>
    <submittedName>
        <fullName evidence="2">Uncharacterized protein</fullName>
    </submittedName>
</protein>
<feature type="compositionally biased region" description="Polar residues" evidence="1">
    <location>
        <begin position="1"/>
        <end position="13"/>
    </location>
</feature>
<accession>A0A0Z8W9M6</accession>
<organism evidence="2 3">
    <name type="scientific">Streptococcus suis</name>
    <dbReference type="NCBI Taxonomy" id="1307"/>
    <lineage>
        <taxon>Bacteria</taxon>
        <taxon>Bacillati</taxon>
        <taxon>Bacillota</taxon>
        <taxon>Bacilli</taxon>
        <taxon>Lactobacillales</taxon>
        <taxon>Streptococcaceae</taxon>
        <taxon>Streptococcus</taxon>
    </lineage>
</organism>
<evidence type="ECO:0000313" key="3">
    <source>
        <dbReference type="Proteomes" id="UP000072083"/>
    </source>
</evidence>
<evidence type="ECO:0000256" key="1">
    <source>
        <dbReference type="SAM" id="MobiDB-lite"/>
    </source>
</evidence>
<gene>
    <name evidence="2" type="ORF">ERS132406_01109</name>
</gene>
<dbReference type="EMBL" id="FIGZ01000010">
    <property type="protein sequence ID" value="CYU93089.1"/>
    <property type="molecule type" value="Genomic_DNA"/>
</dbReference>
<dbReference type="AlphaFoldDB" id="A0A0Z8W9M6"/>